<organism evidence="1 2">
    <name type="scientific">Amphiplicatus metriothermophilus</name>
    <dbReference type="NCBI Taxonomy" id="1519374"/>
    <lineage>
        <taxon>Bacteria</taxon>
        <taxon>Pseudomonadati</taxon>
        <taxon>Pseudomonadota</taxon>
        <taxon>Alphaproteobacteria</taxon>
        <taxon>Parvularculales</taxon>
        <taxon>Parvularculaceae</taxon>
        <taxon>Amphiplicatus</taxon>
    </lineage>
</organism>
<sequence>MTTKKVASSPRIAVVTVNYGTADLVVANLRDLLAELEAFPGSKVYIVDNASPGGDTEKLAGFIEGEGLSARVRLIKSPVNIGFAGGNNLAFAEIRRAELRPDFVLLLNPDAAPQSGAVGALADFLNAKPRAGVAGARLENPDGSPRHAAFHFPSAGREFAGAAGIGFLQRAWPTVQAGAAAPCRVDWVSGAAMMLRAALLDEVGDMDAGYFLYFEETDYQRAAAARGWEIWHVPAARVVHAAGASTGMAGGRPRAGRMPAYWFASWLRYYAKNHGPAYARLAAAARLTGMMVCTAHRRLRGRQSGLADGFIKDFVRSCLMTPMPEDLARKTKR</sequence>
<dbReference type="OrthoDB" id="9771846at2"/>
<accession>A0A239PJL7</accession>
<dbReference type="Gene3D" id="3.90.550.10">
    <property type="entry name" value="Spore Coat Polysaccharide Biosynthesis Protein SpsA, Chain A"/>
    <property type="match status" value="1"/>
</dbReference>
<dbReference type="EMBL" id="FZQA01000001">
    <property type="protein sequence ID" value="SNT67817.1"/>
    <property type="molecule type" value="Genomic_DNA"/>
</dbReference>
<reference evidence="1 2" key="1">
    <citation type="submission" date="2017-07" db="EMBL/GenBank/DDBJ databases">
        <authorList>
            <person name="Sun Z.S."/>
            <person name="Albrecht U."/>
            <person name="Echele G."/>
            <person name="Lee C.C."/>
        </authorList>
    </citation>
    <scope>NUCLEOTIDE SEQUENCE [LARGE SCALE GENOMIC DNA]</scope>
    <source>
        <strain evidence="1 2">CGMCC 1.12710</strain>
    </source>
</reference>
<gene>
    <name evidence="1" type="ORF">SAMN06297382_0310</name>
</gene>
<keyword evidence="2" id="KW-1185">Reference proteome</keyword>
<dbReference type="PANTHER" id="PTHR43179">
    <property type="entry name" value="RHAMNOSYLTRANSFERASE WBBL"/>
    <property type="match status" value="1"/>
</dbReference>
<dbReference type="AlphaFoldDB" id="A0A239PJL7"/>
<dbReference type="SUPFAM" id="SSF53448">
    <property type="entry name" value="Nucleotide-diphospho-sugar transferases"/>
    <property type="match status" value="1"/>
</dbReference>
<dbReference type="PANTHER" id="PTHR43179:SF7">
    <property type="entry name" value="RHAMNOSYLTRANSFERASE WBBL"/>
    <property type="match status" value="1"/>
</dbReference>
<evidence type="ECO:0008006" key="3">
    <source>
        <dbReference type="Google" id="ProtNLM"/>
    </source>
</evidence>
<name>A0A239PJL7_9PROT</name>
<dbReference type="RefSeq" id="WP_089410826.1">
    <property type="nucleotide sequence ID" value="NZ_FZQA01000001.1"/>
</dbReference>
<dbReference type="Pfam" id="PF13641">
    <property type="entry name" value="Glyco_tranf_2_3"/>
    <property type="match status" value="1"/>
</dbReference>
<evidence type="ECO:0000313" key="1">
    <source>
        <dbReference type="EMBL" id="SNT67817.1"/>
    </source>
</evidence>
<dbReference type="InterPro" id="IPR029044">
    <property type="entry name" value="Nucleotide-diphossugar_trans"/>
</dbReference>
<dbReference type="Proteomes" id="UP000198346">
    <property type="component" value="Unassembled WGS sequence"/>
</dbReference>
<proteinExistence type="predicted"/>
<protein>
    <recommendedName>
        <fullName evidence="3">Glycosyltransferase 2-like domain-containing protein</fullName>
    </recommendedName>
</protein>
<evidence type="ECO:0000313" key="2">
    <source>
        <dbReference type="Proteomes" id="UP000198346"/>
    </source>
</evidence>
<dbReference type="CDD" id="cd04186">
    <property type="entry name" value="GT_2_like_c"/>
    <property type="match status" value="1"/>
</dbReference>